<organism evidence="1 2">
    <name type="scientific">Rheinheimera maricola</name>
    <dbReference type="NCBI Taxonomy" id="2793282"/>
    <lineage>
        <taxon>Bacteria</taxon>
        <taxon>Pseudomonadati</taxon>
        <taxon>Pseudomonadota</taxon>
        <taxon>Gammaproteobacteria</taxon>
        <taxon>Chromatiales</taxon>
        <taxon>Chromatiaceae</taxon>
        <taxon>Rheinheimera</taxon>
    </lineage>
</organism>
<protein>
    <submittedName>
        <fullName evidence="1">Uncharacterized protein</fullName>
    </submittedName>
</protein>
<proteinExistence type="predicted"/>
<dbReference type="Proteomes" id="UP000663814">
    <property type="component" value="Unassembled WGS sequence"/>
</dbReference>
<reference evidence="1 2" key="1">
    <citation type="submission" date="2020-12" db="EMBL/GenBank/DDBJ databases">
        <authorList>
            <person name="Ruan W."/>
            <person name="Khan S.A."/>
            <person name="Jeon C.O."/>
        </authorList>
    </citation>
    <scope>NUCLEOTIDE SEQUENCE [LARGE SCALE GENOMIC DNA]</scope>
    <source>
        <strain evidence="1 2">MA-13</strain>
    </source>
</reference>
<name>A0ABS7XCR2_9GAMM</name>
<evidence type="ECO:0000313" key="1">
    <source>
        <dbReference type="EMBL" id="MBZ9613146.1"/>
    </source>
</evidence>
<reference evidence="1 2" key="2">
    <citation type="submission" date="2021-08" db="EMBL/GenBank/DDBJ databases">
        <title>Rheinheimera aquimaris sp. nov., isolated from seawater of the East Sea in Korea.</title>
        <authorList>
            <person name="Kim K.H."/>
            <person name="Wenting R."/>
            <person name="Kim K.R."/>
            <person name="Jeon C.O."/>
        </authorList>
    </citation>
    <scope>NUCLEOTIDE SEQUENCE [LARGE SCALE GENOMIC DNA]</scope>
    <source>
        <strain evidence="1 2">MA-13</strain>
    </source>
</reference>
<sequence>MPKIILKDAFYSPFSEEFADKSIEQSAEQIRDVIRQHTQSIGADRDYSYSDAGHHYLCSTMMDSVFSAGAIASGNLLENDALVSQSFTHAYECACWGYCLRYHFEHKPHQPLLAISILDINSMEMKYWSENEQWGKSGFGITTLFFEIQQEGDAADLLHTGVASGGNNIISFASFAKQVARKCQASILSLPFFPESMSVPVRRSLKDVALLSDGHAHYGHAFGSDPWIAFINDHQQQDFADQNIVFGSLALRGYYCFADVSVAVNVHTRHF</sequence>
<dbReference type="EMBL" id="JAERPS020000006">
    <property type="protein sequence ID" value="MBZ9613146.1"/>
    <property type="molecule type" value="Genomic_DNA"/>
</dbReference>
<dbReference type="RefSeq" id="WP_205311849.1">
    <property type="nucleotide sequence ID" value="NZ_JAERPS020000006.1"/>
</dbReference>
<evidence type="ECO:0000313" key="2">
    <source>
        <dbReference type="Proteomes" id="UP000663814"/>
    </source>
</evidence>
<comment type="caution">
    <text evidence="1">The sequence shown here is derived from an EMBL/GenBank/DDBJ whole genome shotgun (WGS) entry which is preliminary data.</text>
</comment>
<keyword evidence="2" id="KW-1185">Reference proteome</keyword>
<gene>
    <name evidence="1" type="ORF">I4W93_016270</name>
</gene>
<accession>A0ABS7XCR2</accession>